<dbReference type="Proteomes" id="UP000324907">
    <property type="component" value="Unassembled WGS sequence"/>
</dbReference>
<comment type="caution">
    <text evidence="13">The sequence shown here is derived from an EMBL/GenBank/DDBJ whole genome shotgun (WGS) entry which is preliminary data.</text>
</comment>
<accession>A0A5A8CR40</accession>
<dbReference type="InterPro" id="IPR044641">
    <property type="entry name" value="Lsm7/SmG-like"/>
</dbReference>
<evidence type="ECO:0000256" key="3">
    <source>
        <dbReference type="ARBA" id="ARBA00022664"/>
    </source>
</evidence>
<name>A0A5A8CR40_CAFRO</name>
<evidence type="ECO:0000256" key="6">
    <source>
        <dbReference type="ARBA" id="ARBA00023187"/>
    </source>
</evidence>
<dbReference type="GO" id="GO:0071013">
    <property type="term" value="C:catalytic step 2 spliceosome"/>
    <property type="evidence" value="ECO:0007669"/>
    <property type="project" value="TreeGrafter"/>
</dbReference>
<dbReference type="GO" id="GO:0000387">
    <property type="term" value="P:spliceosomal snRNP assembly"/>
    <property type="evidence" value="ECO:0007669"/>
    <property type="project" value="UniProtKB-UniRule"/>
</dbReference>
<keyword evidence="16" id="KW-1185">Reference proteome</keyword>
<comment type="subcellular location">
    <subcellularLocation>
        <location evidence="1 9">Nucleus</location>
    </subcellularLocation>
</comment>
<dbReference type="EMBL" id="VLTN01000012">
    <property type="protein sequence ID" value="KAA0154312.1"/>
    <property type="molecule type" value="Genomic_DNA"/>
</dbReference>
<protein>
    <recommendedName>
        <fullName evidence="9">Small nuclear ribonucleoprotein G</fullName>
        <shortName evidence="9">snRNP-G</shortName>
    </recommendedName>
</protein>
<evidence type="ECO:0000313" key="16">
    <source>
        <dbReference type="Proteomes" id="UP000323011"/>
    </source>
</evidence>
<keyword evidence="5 9" id="KW-0694">RNA-binding</keyword>
<keyword evidence="7 9" id="KW-0539">Nucleus</keyword>
<dbReference type="GO" id="GO:0097526">
    <property type="term" value="C:spliceosomal tri-snRNP complex"/>
    <property type="evidence" value="ECO:0007669"/>
    <property type="project" value="TreeGrafter"/>
</dbReference>
<dbReference type="PANTHER" id="PTHR10553">
    <property type="entry name" value="SMALL NUCLEAR RIBONUCLEOPROTEIN"/>
    <property type="match status" value="1"/>
</dbReference>
<organism evidence="13 18">
    <name type="scientific">Cafeteria roenbergensis</name>
    <name type="common">Marine flagellate</name>
    <dbReference type="NCBI Taxonomy" id="33653"/>
    <lineage>
        <taxon>Eukaryota</taxon>
        <taxon>Sar</taxon>
        <taxon>Stramenopiles</taxon>
        <taxon>Bigyra</taxon>
        <taxon>Opalozoa</taxon>
        <taxon>Bicosoecida</taxon>
        <taxon>Cafeteriaceae</taxon>
        <taxon>Cafeteria</taxon>
    </lineage>
</organism>
<evidence type="ECO:0000313" key="17">
    <source>
        <dbReference type="Proteomes" id="UP000324907"/>
    </source>
</evidence>
<comment type="similarity">
    <text evidence="2 9">Belongs to the snRNP Sm proteins family.</text>
</comment>
<dbReference type="GO" id="GO:0005687">
    <property type="term" value="C:U4 snRNP"/>
    <property type="evidence" value="ECO:0007669"/>
    <property type="project" value="TreeGrafter"/>
</dbReference>
<dbReference type="EMBL" id="VLTM01000087">
    <property type="protein sequence ID" value="KAA0155535.1"/>
    <property type="molecule type" value="Genomic_DNA"/>
</dbReference>
<dbReference type="PANTHER" id="PTHR10553:SF2">
    <property type="entry name" value="SMALL NUCLEAR RIBONUCLEOPROTEIN G"/>
    <property type="match status" value="1"/>
</dbReference>
<evidence type="ECO:0000313" key="18">
    <source>
        <dbReference type="Proteomes" id="UP000325113"/>
    </source>
</evidence>
<dbReference type="GO" id="GO:0071004">
    <property type="term" value="C:U2-type prespliceosome"/>
    <property type="evidence" value="ECO:0007669"/>
    <property type="project" value="TreeGrafter"/>
</dbReference>
<evidence type="ECO:0000313" key="11">
    <source>
        <dbReference type="EMBL" id="KAA0154179.1"/>
    </source>
</evidence>
<dbReference type="PROSITE" id="PS52002">
    <property type="entry name" value="SM"/>
    <property type="match status" value="1"/>
</dbReference>
<dbReference type="GO" id="GO:0071011">
    <property type="term" value="C:precatalytic spliceosome"/>
    <property type="evidence" value="ECO:0007669"/>
    <property type="project" value="TreeGrafter"/>
</dbReference>
<dbReference type="Proteomes" id="UP000323011">
    <property type="component" value="Unassembled WGS sequence"/>
</dbReference>
<evidence type="ECO:0000256" key="1">
    <source>
        <dbReference type="ARBA" id="ARBA00004123"/>
    </source>
</evidence>
<gene>
    <name evidence="14" type="ORF">FNF27_06729</name>
    <name evidence="11" type="ORF">FNF28_06864</name>
    <name evidence="12" type="ORF">FNF29_02532</name>
    <name evidence="13" type="ORF">FNF31_06074</name>
</gene>
<dbReference type="EMBL" id="VLTO01000063">
    <property type="protein sequence ID" value="KAA0170137.1"/>
    <property type="molecule type" value="Genomic_DNA"/>
</dbReference>
<keyword evidence="8 9" id="KW-0687">Ribonucleoprotein</keyword>
<dbReference type="InterPro" id="IPR047575">
    <property type="entry name" value="Sm"/>
</dbReference>
<keyword evidence="6 9" id="KW-0508">mRNA splicing</keyword>
<evidence type="ECO:0000256" key="5">
    <source>
        <dbReference type="ARBA" id="ARBA00022884"/>
    </source>
</evidence>
<evidence type="ECO:0000256" key="7">
    <source>
        <dbReference type="ARBA" id="ARBA00023242"/>
    </source>
</evidence>
<comment type="function">
    <text evidence="9">Plays a role in pre-mRNA splicing.</text>
</comment>
<sequence length="76" mass="8249">MPKPAVPQLKQYMGKRVSAKLNAGREVTGTLMGYDQFMNLVLEAASEGVSASERRPIGSVIIRGSSVIQLQCLDRV</sequence>
<keyword evidence="3 9" id="KW-0507">mRNA processing</keyword>
<evidence type="ECO:0000313" key="12">
    <source>
        <dbReference type="EMBL" id="KAA0154312.1"/>
    </source>
</evidence>
<dbReference type="Gene3D" id="2.30.30.100">
    <property type="match status" value="1"/>
</dbReference>
<dbReference type="Pfam" id="PF01423">
    <property type="entry name" value="LSM"/>
    <property type="match status" value="1"/>
</dbReference>
<dbReference type="CDD" id="cd01719">
    <property type="entry name" value="Sm_G"/>
    <property type="match status" value="1"/>
</dbReference>
<dbReference type="Proteomes" id="UP000325113">
    <property type="component" value="Unassembled WGS sequence"/>
</dbReference>
<dbReference type="Proteomes" id="UP000322899">
    <property type="component" value="Unassembled WGS sequence"/>
</dbReference>
<evidence type="ECO:0000256" key="9">
    <source>
        <dbReference type="RuleBase" id="RU365052"/>
    </source>
</evidence>
<proteinExistence type="inferred from homology"/>
<dbReference type="InterPro" id="IPR010920">
    <property type="entry name" value="LSM_dom_sf"/>
</dbReference>
<dbReference type="SMART" id="SM00651">
    <property type="entry name" value="Sm"/>
    <property type="match status" value="1"/>
</dbReference>
<evidence type="ECO:0000313" key="15">
    <source>
        <dbReference type="Proteomes" id="UP000322899"/>
    </source>
</evidence>
<dbReference type="EMBL" id="VLTL01000192">
    <property type="protein sequence ID" value="KAA0154179.1"/>
    <property type="molecule type" value="Genomic_DNA"/>
</dbReference>
<dbReference type="GO" id="GO:0005685">
    <property type="term" value="C:U1 snRNP"/>
    <property type="evidence" value="ECO:0007669"/>
    <property type="project" value="TreeGrafter"/>
</dbReference>
<dbReference type="GO" id="GO:0003723">
    <property type="term" value="F:RNA binding"/>
    <property type="evidence" value="ECO:0007669"/>
    <property type="project" value="UniProtKB-UniRule"/>
</dbReference>
<feature type="domain" description="Sm" evidence="10">
    <location>
        <begin position="4"/>
        <end position="76"/>
    </location>
</feature>
<dbReference type="GO" id="GO:0034719">
    <property type="term" value="C:SMN-Sm protein complex"/>
    <property type="evidence" value="ECO:0007669"/>
    <property type="project" value="TreeGrafter"/>
</dbReference>
<dbReference type="OrthoDB" id="2146at2759"/>
<evidence type="ECO:0000256" key="8">
    <source>
        <dbReference type="ARBA" id="ARBA00023274"/>
    </source>
</evidence>
<dbReference type="GO" id="GO:0005689">
    <property type="term" value="C:U12-type spliceosomal complex"/>
    <property type="evidence" value="ECO:0007669"/>
    <property type="project" value="TreeGrafter"/>
</dbReference>
<dbReference type="GO" id="GO:0005682">
    <property type="term" value="C:U5 snRNP"/>
    <property type="evidence" value="ECO:0007669"/>
    <property type="project" value="TreeGrafter"/>
</dbReference>
<reference evidence="15 16" key="1">
    <citation type="submission" date="2019-07" db="EMBL/GenBank/DDBJ databases">
        <title>Genomes of Cafeteria roenbergensis.</title>
        <authorList>
            <person name="Fischer M.G."/>
            <person name="Hackl T."/>
            <person name="Roman M."/>
        </authorList>
    </citation>
    <scope>NUCLEOTIDE SEQUENCE [LARGE SCALE GENOMIC DNA]</scope>
    <source>
        <strain evidence="12 16">BVI</strain>
        <strain evidence="13 18">Cflag</strain>
        <strain evidence="14 15">E4-10P</strain>
        <strain evidence="11 17">RCC970-E3</strain>
    </source>
</reference>
<evidence type="ECO:0000313" key="14">
    <source>
        <dbReference type="EMBL" id="KAA0170137.1"/>
    </source>
</evidence>
<dbReference type="InterPro" id="IPR034098">
    <property type="entry name" value="Sm_G"/>
</dbReference>
<dbReference type="GO" id="GO:0043186">
    <property type="term" value="C:P granule"/>
    <property type="evidence" value="ECO:0007669"/>
    <property type="project" value="TreeGrafter"/>
</dbReference>
<evidence type="ECO:0000256" key="4">
    <source>
        <dbReference type="ARBA" id="ARBA00022728"/>
    </source>
</evidence>
<evidence type="ECO:0000256" key="2">
    <source>
        <dbReference type="ARBA" id="ARBA00006850"/>
    </source>
</evidence>
<dbReference type="OMA" id="MSKAQPP"/>
<dbReference type="GO" id="GO:0005686">
    <property type="term" value="C:U2 snRNP"/>
    <property type="evidence" value="ECO:0007669"/>
    <property type="project" value="TreeGrafter"/>
</dbReference>
<dbReference type="AlphaFoldDB" id="A0A5A8CR40"/>
<dbReference type="SUPFAM" id="SSF50182">
    <property type="entry name" value="Sm-like ribonucleoproteins"/>
    <property type="match status" value="1"/>
</dbReference>
<keyword evidence="4 9" id="KW-0747">Spliceosome</keyword>
<evidence type="ECO:0000313" key="13">
    <source>
        <dbReference type="EMBL" id="KAA0155535.1"/>
    </source>
</evidence>
<dbReference type="InterPro" id="IPR001163">
    <property type="entry name" value="Sm_dom_euk/arc"/>
</dbReference>
<evidence type="ECO:0000259" key="10">
    <source>
        <dbReference type="PROSITE" id="PS52002"/>
    </source>
</evidence>